<evidence type="ECO:0000313" key="2">
    <source>
        <dbReference type="EMBL" id="AFZ17340.1"/>
    </source>
</evidence>
<dbReference type="PANTHER" id="PTHR47485">
    <property type="entry name" value="THYLAKOID LUMENAL 17.4 KDA PROTEIN, CHLOROPLASTIC"/>
    <property type="match status" value="1"/>
</dbReference>
<reference evidence="2 3" key="1">
    <citation type="submission" date="2012-06" db="EMBL/GenBank/DDBJ databases">
        <title>Finished chromosome of genome of Microcoleus sp. PCC 7113.</title>
        <authorList>
            <consortium name="US DOE Joint Genome Institute"/>
            <person name="Gugger M."/>
            <person name="Coursin T."/>
            <person name="Rippka R."/>
            <person name="Tandeau De Marsac N."/>
            <person name="Huntemann M."/>
            <person name="Wei C.-L."/>
            <person name="Han J."/>
            <person name="Detter J.C."/>
            <person name="Han C."/>
            <person name="Tapia R."/>
            <person name="Chen A."/>
            <person name="Kyrpides N."/>
            <person name="Mavromatis K."/>
            <person name="Markowitz V."/>
            <person name="Szeto E."/>
            <person name="Ivanova N."/>
            <person name="Pagani I."/>
            <person name="Pati A."/>
            <person name="Goodwin L."/>
            <person name="Nordberg H.P."/>
            <person name="Cantor M.N."/>
            <person name="Hua S.X."/>
            <person name="Woyke T."/>
            <person name="Kerfeld C.A."/>
        </authorList>
    </citation>
    <scope>NUCLEOTIDE SEQUENCE [LARGE SCALE GENOMIC DNA]</scope>
    <source>
        <strain evidence="2 3">PCC 7113</strain>
    </source>
</reference>
<evidence type="ECO:0000256" key="1">
    <source>
        <dbReference type="ARBA" id="ARBA00022737"/>
    </source>
</evidence>
<organism evidence="2 3">
    <name type="scientific">Allocoleopsis franciscana PCC 7113</name>
    <dbReference type="NCBI Taxonomy" id="1173027"/>
    <lineage>
        <taxon>Bacteria</taxon>
        <taxon>Bacillati</taxon>
        <taxon>Cyanobacteriota</taxon>
        <taxon>Cyanophyceae</taxon>
        <taxon>Coleofasciculales</taxon>
        <taxon>Coleofasciculaceae</taxon>
        <taxon>Allocoleopsis</taxon>
        <taxon>Allocoleopsis franciscana</taxon>
    </lineage>
</organism>
<dbReference type="InterPro" id="IPR001646">
    <property type="entry name" value="5peptide_repeat"/>
</dbReference>
<protein>
    <submittedName>
        <fullName evidence="2">Putative low-complexity protein</fullName>
    </submittedName>
</protein>
<dbReference type="KEGG" id="mic:Mic7113_1464"/>
<dbReference type="Pfam" id="PF00805">
    <property type="entry name" value="Pentapeptide"/>
    <property type="match status" value="3"/>
</dbReference>
<dbReference type="STRING" id="1173027.Mic7113_1464"/>
<dbReference type="Gene3D" id="2.160.20.80">
    <property type="entry name" value="E3 ubiquitin-protein ligase SopA"/>
    <property type="match status" value="1"/>
</dbReference>
<dbReference type="RefSeq" id="WP_015181496.1">
    <property type="nucleotide sequence ID" value="NC_019738.1"/>
</dbReference>
<keyword evidence="3" id="KW-1185">Reference proteome</keyword>
<dbReference type="PATRIC" id="fig|1173027.3.peg.1627"/>
<evidence type="ECO:0000313" key="3">
    <source>
        <dbReference type="Proteomes" id="UP000010471"/>
    </source>
</evidence>
<gene>
    <name evidence="2" type="ORF">Mic7113_1464</name>
</gene>
<dbReference type="SUPFAM" id="SSF141571">
    <property type="entry name" value="Pentapeptide repeat-like"/>
    <property type="match status" value="1"/>
</dbReference>
<dbReference type="EMBL" id="CP003630">
    <property type="protein sequence ID" value="AFZ17340.1"/>
    <property type="molecule type" value="Genomic_DNA"/>
</dbReference>
<dbReference type="AlphaFoldDB" id="K9WAC8"/>
<accession>K9WAC8</accession>
<name>K9WAC8_9CYAN</name>
<proteinExistence type="predicted"/>
<dbReference type="PANTHER" id="PTHR47485:SF1">
    <property type="entry name" value="THYLAKOID LUMENAL 17.4 KDA PROTEIN, CHLOROPLASTIC"/>
    <property type="match status" value="1"/>
</dbReference>
<dbReference type="eggNOG" id="COG1357">
    <property type="taxonomic scope" value="Bacteria"/>
</dbReference>
<keyword evidence="1" id="KW-0677">Repeat</keyword>
<dbReference type="Proteomes" id="UP000010471">
    <property type="component" value="Chromosome"/>
</dbReference>
<sequence>MALKFCDTPSTRPNPVIAFDTERISGLSTLRLAMQQPPSTTPLSQTHNRYPDTLYLELAATPVLSDGTDIEQIDLYLSIDFHQQWQPINTGRVKFGFKGGELKIHLKNGKMPSELRQLSGWVQLSADETPQSSIECQVFSQGEAESPVWKWQGKTGMSVLQGSLPQTKLGTVQVMGQPWGIESVFTVSPGDVYLTSVEGLWSHTISPNQLAVLERKLVLFLLESKLQPYLSRVVWHCDQHPGQSKSEPPNIEEQTVGIDTGETEECPELADVIQRVITAETDNFLELAKIAGLNPLVDFSGAKLLGVNLTGVDLSGANLRGVYLRGADLSDTDLSGADLQGATFGGADLSGAYLSDADLSHGDFHRASLALANLSSANLSSANLSEVNFSSANLSDANLTNANLTQADLHRASLMLANLSGTTWLNSRVEEARFSKNSGLSEEWKLDLKQRGAIFEG</sequence>
<dbReference type="HOGENOM" id="CLU_745398_0_0_3"/>